<dbReference type="SUPFAM" id="SSF46689">
    <property type="entry name" value="Homeodomain-like"/>
    <property type="match status" value="2"/>
</dbReference>
<dbReference type="InterPro" id="IPR018062">
    <property type="entry name" value="HTH_AraC-typ_CS"/>
</dbReference>
<reference evidence="5 6" key="1">
    <citation type="submission" date="2011-04" db="EMBL/GenBank/DDBJ databases">
        <title>The Genome Sequence of Dysgonomonas gadei ATCC BAA-286.</title>
        <authorList>
            <consortium name="The Broad Institute Genome Sequencing Platform"/>
            <person name="Earl A."/>
            <person name="Ward D."/>
            <person name="Feldgarden M."/>
            <person name="Gevers D."/>
            <person name="Pudlo N."/>
            <person name="Martens E."/>
            <person name="Allen-Vercoe E."/>
            <person name="Young S.K."/>
            <person name="Zeng Q."/>
            <person name="Gargeya S."/>
            <person name="Fitzgerald M."/>
            <person name="Haas B."/>
            <person name="Abouelleil A."/>
            <person name="Alvarado L."/>
            <person name="Arachchi H.M."/>
            <person name="Berlin A."/>
            <person name="Brown A."/>
            <person name="Chapman S.B."/>
            <person name="Chen Z."/>
            <person name="Dunbar C."/>
            <person name="Freedman E."/>
            <person name="Gearin G."/>
            <person name="Gellesch M."/>
            <person name="Goldberg J."/>
            <person name="Griggs A."/>
            <person name="Gujja S."/>
            <person name="Heiman D."/>
            <person name="Howarth C."/>
            <person name="Larson L."/>
            <person name="Lui A."/>
            <person name="MacDonald P.J.P."/>
            <person name="Mehta T."/>
            <person name="Montmayeur A."/>
            <person name="Murphy C."/>
            <person name="Neiman D."/>
            <person name="Pearson M."/>
            <person name="Priest M."/>
            <person name="Roberts A."/>
            <person name="Saif S."/>
            <person name="Shea T."/>
            <person name="Shenoy N."/>
            <person name="Sisk P."/>
            <person name="Stolte C."/>
            <person name="Sykes S."/>
            <person name="Yandava C."/>
            <person name="Wortman J."/>
            <person name="Nusbaum C."/>
            <person name="Birren B."/>
        </authorList>
    </citation>
    <scope>NUCLEOTIDE SEQUENCE [LARGE SCALE GENOMIC DNA]</scope>
    <source>
        <strain evidence="5 6">ATCC BAA-286</strain>
    </source>
</reference>
<accession>F5IWY9</accession>
<dbReference type="PROSITE" id="PS00041">
    <property type="entry name" value="HTH_ARAC_FAMILY_1"/>
    <property type="match status" value="1"/>
</dbReference>
<dbReference type="PRINTS" id="PR00032">
    <property type="entry name" value="HTHARAC"/>
</dbReference>
<dbReference type="AlphaFoldDB" id="F5IWY9"/>
<keyword evidence="6" id="KW-1185">Reference proteome</keyword>
<keyword evidence="1" id="KW-0805">Transcription regulation</keyword>
<dbReference type="PANTHER" id="PTHR43280:SF27">
    <property type="entry name" value="TRANSCRIPTIONAL REGULATOR MTLR"/>
    <property type="match status" value="1"/>
</dbReference>
<dbReference type="SMART" id="SM00342">
    <property type="entry name" value="HTH_ARAC"/>
    <property type="match status" value="1"/>
</dbReference>
<evidence type="ECO:0000313" key="6">
    <source>
        <dbReference type="Proteomes" id="UP000004913"/>
    </source>
</evidence>
<keyword evidence="3" id="KW-0804">Transcription</keyword>
<evidence type="ECO:0000313" key="5">
    <source>
        <dbReference type="EMBL" id="EGK02336.1"/>
    </source>
</evidence>
<dbReference type="GO" id="GO:0043565">
    <property type="term" value="F:sequence-specific DNA binding"/>
    <property type="evidence" value="ECO:0007669"/>
    <property type="project" value="InterPro"/>
</dbReference>
<evidence type="ECO:0000256" key="3">
    <source>
        <dbReference type="ARBA" id="ARBA00023163"/>
    </source>
</evidence>
<dbReference type="HOGENOM" id="CLU_000445_88_3_10"/>
<dbReference type="Pfam" id="PF12833">
    <property type="entry name" value="HTH_18"/>
    <property type="match status" value="1"/>
</dbReference>
<sequence>MKQGNHDFTTVQEITPLSEKDCFYIADRHKTEFTYPIHTHKEFELNFVANAAGVRRIVGDSIETIGEYDLVLITAKDLEHVWEQHRCESKKIREITIQFSQNLFFSSLLDKNQFHSIKQMLEKAQKGLSFPMQAIMTVYNMLDKLAGKQGGFYSVVNFLIILYELSRFCDKATVLSSSSFAKIGIHSDSRRVQNVQRYINDNYRDEIRLEQLADLVGMTPTAFSRFFKVRSGKGLSDYIIDIRLGHATRLLIDSTKSVSEICYECGFNNISNFNRIFKKRKNCSPKEFRENYRKKKLLI</sequence>
<keyword evidence="2" id="KW-0238">DNA-binding</keyword>
<proteinExistence type="predicted"/>
<dbReference type="InterPro" id="IPR009057">
    <property type="entry name" value="Homeodomain-like_sf"/>
</dbReference>
<dbReference type="OrthoDB" id="2569619at2"/>
<dbReference type="GO" id="GO:0003700">
    <property type="term" value="F:DNA-binding transcription factor activity"/>
    <property type="evidence" value="ECO:0007669"/>
    <property type="project" value="InterPro"/>
</dbReference>
<dbReference type="Gene3D" id="1.10.10.60">
    <property type="entry name" value="Homeodomain-like"/>
    <property type="match status" value="2"/>
</dbReference>
<dbReference type="InterPro" id="IPR020449">
    <property type="entry name" value="Tscrpt_reg_AraC-type_HTH"/>
</dbReference>
<dbReference type="InterPro" id="IPR018060">
    <property type="entry name" value="HTH_AraC"/>
</dbReference>
<name>F5IWY9_9BACT</name>
<comment type="caution">
    <text evidence="5">The sequence shown here is derived from an EMBL/GenBank/DDBJ whole genome shotgun (WGS) entry which is preliminary data.</text>
</comment>
<evidence type="ECO:0000256" key="1">
    <source>
        <dbReference type="ARBA" id="ARBA00023015"/>
    </source>
</evidence>
<feature type="domain" description="HTH araC/xylS-type" evidence="4">
    <location>
        <begin position="193"/>
        <end position="291"/>
    </location>
</feature>
<dbReference type="RefSeq" id="WP_006799121.1">
    <property type="nucleotide sequence ID" value="NZ_GL891981.1"/>
</dbReference>
<protein>
    <recommendedName>
        <fullName evidence="4">HTH araC/xylS-type domain-containing protein</fullName>
    </recommendedName>
</protein>
<gene>
    <name evidence="5" type="ORF">HMPREF9455_01606</name>
</gene>
<dbReference type="Proteomes" id="UP000004913">
    <property type="component" value="Unassembled WGS sequence"/>
</dbReference>
<dbReference type="STRING" id="742766.HMPREF9455_01606"/>
<dbReference type="eggNOG" id="COG2207">
    <property type="taxonomic scope" value="Bacteria"/>
</dbReference>
<dbReference type="PROSITE" id="PS01124">
    <property type="entry name" value="HTH_ARAC_FAMILY_2"/>
    <property type="match status" value="1"/>
</dbReference>
<dbReference type="EMBL" id="ADLV01000018">
    <property type="protein sequence ID" value="EGK02336.1"/>
    <property type="molecule type" value="Genomic_DNA"/>
</dbReference>
<evidence type="ECO:0000259" key="4">
    <source>
        <dbReference type="PROSITE" id="PS01124"/>
    </source>
</evidence>
<evidence type="ECO:0000256" key="2">
    <source>
        <dbReference type="ARBA" id="ARBA00023125"/>
    </source>
</evidence>
<dbReference type="PANTHER" id="PTHR43280">
    <property type="entry name" value="ARAC-FAMILY TRANSCRIPTIONAL REGULATOR"/>
    <property type="match status" value="1"/>
</dbReference>
<organism evidence="5 6">
    <name type="scientific">Dysgonomonas gadei ATCC BAA-286</name>
    <dbReference type="NCBI Taxonomy" id="742766"/>
    <lineage>
        <taxon>Bacteria</taxon>
        <taxon>Pseudomonadati</taxon>
        <taxon>Bacteroidota</taxon>
        <taxon>Bacteroidia</taxon>
        <taxon>Bacteroidales</taxon>
        <taxon>Dysgonomonadaceae</taxon>
        <taxon>Dysgonomonas</taxon>
    </lineage>
</organism>